<keyword evidence="4" id="KW-0808">Transferase</keyword>
<feature type="region of interest" description="Disordered" evidence="11">
    <location>
        <begin position="825"/>
        <end position="847"/>
    </location>
</feature>
<feature type="compositionally biased region" description="Gly residues" evidence="11">
    <location>
        <begin position="272"/>
        <end position="286"/>
    </location>
</feature>
<keyword evidence="7" id="KW-0863">Zinc-finger</keyword>
<evidence type="ECO:0000256" key="3">
    <source>
        <dbReference type="ARBA" id="ARBA00012483"/>
    </source>
</evidence>
<dbReference type="GO" id="GO:0008270">
    <property type="term" value="F:zinc ion binding"/>
    <property type="evidence" value="ECO:0007669"/>
    <property type="project" value="UniProtKB-KW"/>
</dbReference>
<dbReference type="EMBL" id="JBAMIC010000019">
    <property type="protein sequence ID" value="KAK7093215.1"/>
    <property type="molecule type" value="Genomic_DNA"/>
</dbReference>
<dbReference type="InterPro" id="IPR010606">
    <property type="entry name" value="Mib_Herc2"/>
</dbReference>
<feature type="region of interest" description="Disordered" evidence="11">
    <location>
        <begin position="433"/>
        <end position="454"/>
    </location>
</feature>
<comment type="pathway">
    <text evidence="2">Protein modification; protein ubiquitination.</text>
</comment>
<dbReference type="Proteomes" id="UP001374579">
    <property type="component" value="Unassembled WGS sequence"/>
</dbReference>
<feature type="compositionally biased region" description="Low complexity" evidence="11">
    <location>
        <begin position="434"/>
        <end position="449"/>
    </location>
</feature>
<dbReference type="GO" id="GO:0005737">
    <property type="term" value="C:cytoplasm"/>
    <property type="evidence" value="ECO:0007669"/>
    <property type="project" value="TreeGrafter"/>
</dbReference>
<accession>A0AAN9G434</accession>
<dbReference type="InterPro" id="IPR037252">
    <property type="entry name" value="Mib_Herc2_sf"/>
</dbReference>
<comment type="caution">
    <text evidence="13">The sequence shown here is derived from an EMBL/GenBank/DDBJ whole genome shotgun (WGS) entry which is preliminary data.</text>
</comment>
<feature type="repeat" description="ANK" evidence="10">
    <location>
        <begin position="580"/>
        <end position="612"/>
    </location>
</feature>
<feature type="repeat" description="ANK" evidence="10">
    <location>
        <begin position="514"/>
        <end position="546"/>
    </location>
</feature>
<evidence type="ECO:0000313" key="14">
    <source>
        <dbReference type="Proteomes" id="UP001374579"/>
    </source>
</evidence>
<dbReference type="Gene3D" id="3.30.60.90">
    <property type="match status" value="1"/>
</dbReference>
<dbReference type="Pfam" id="PF06701">
    <property type="entry name" value="MIB_HERC2"/>
    <property type="match status" value="2"/>
</dbReference>
<dbReference type="InterPro" id="IPR002110">
    <property type="entry name" value="Ankyrin_rpt"/>
</dbReference>
<dbReference type="GO" id="GO:0061630">
    <property type="term" value="F:ubiquitin protein ligase activity"/>
    <property type="evidence" value="ECO:0007669"/>
    <property type="project" value="UniProtKB-EC"/>
</dbReference>
<name>A0AAN9G434_9CAEN</name>
<dbReference type="PROSITE" id="PS50297">
    <property type="entry name" value="ANK_REP_REGION"/>
    <property type="match status" value="4"/>
</dbReference>
<protein>
    <recommendedName>
        <fullName evidence="3">RING-type E3 ubiquitin transferase</fullName>
        <ecNumber evidence="3">2.3.2.27</ecNumber>
    </recommendedName>
</protein>
<sequence length="871" mass="92913">MTSEAGMRVLRGPHWQGGDADGGEGHLGTLTALLGNGHVQVLWDNGTESTCRAGADGKYELRILDTGQVGVRHKGSRCVECDESDVYGMLWRCVETSCRDVTLCSLCYVMDKHNLKHPFERVDTEGSAGERVKKRSVSLRMRTMGIFPGATVTRGRDWFWGDQDGGPGSTGEVMGYENVAPNSTRNLVRVQWGQGGVSNSYRVGLGGNVDLQCVEETAGIYYYRDHLPLVDTVGSVRPSSQLQATTNSSTSLSSSSSSSSQSSPRDSSQRGGATGRATGGATGGAGSELGAGDMVVIGVSEERLKELQADYGGATAGMIQCIGKQGEVVSVTSRGALQVKFDRLSYRLNPSVLTKVNTLSEGDVVRICPDLHRAKVLNKHVGWKPEMDVTCGRVGKVVKVDEDGDAAVAFGRKVHLYAPACCLMAPGFQPDELTSSSGSNSSGSDATSGTTGGEDLHQKMMRVLAQVAQKDDTGSNRDDGSEMSQLFYAINRGDAEAVQAVCMADTELLKQTHKGMTLMMVACHEGQRDVINTLLDLGADLDQQGDQGNTALGAALEGKKQSIALLLLERGAGVNAVNSKQRTMVHLAAYNDLGEALRQIISKGADVNRTDKYGDSPLHDAIEKNNDDAIDALMEAPSLDLQVRNRKGFNMLQLASLRGNLHAVERILARDRSHIDDLMGGQFNALHIAVANDNVECARVLIVEGKAALNVKGSQGLTALHLACNEAYPRCVELLLAYGADVHVVANDGNTPLHLAVGTKSTQLNKNPSEALEKYEHRHRVQIANMLLEKGAFLDATNNNGAEPLQCCRPDYIRNGVKHFIKENPSLIKRQGGGGGGGGGGGDPDLQAALQALLQGSGASERQLQEQCKQS</sequence>
<evidence type="ECO:0000256" key="5">
    <source>
        <dbReference type="ARBA" id="ARBA00022723"/>
    </source>
</evidence>
<evidence type="ECO:0000256" key="6">
    <source>
        <dbReference type="ARBA" id="ARBA00022737"/>
    </source>
</evidence>
<feature type="compositionally biased region" description="Low complexity" evidence="11">
    <location>
        <begin position="239"/>
        <end position="271"/>
    </location>
</feature>
<dbReference type="SUPFAM" id="SSF48403">
    <property type="entry name" value="Ankyrin repeat"/>
    <property type="match status" value="1"/>
</dbReference>
<keyword evidence="14" id="KW-1185">Reference proteome</keyword>
<dbReference type="PANTHER" id="PTHR24202">
    <property type="entry name" value="E3 UBIQUITIN-PROTEIN LIGASE MIB2"/>
    <property type="match status" value="1"/>
</dbReference>
<evidence type="ECO:0000256" key="8">
    <source>
        <dbReference type="ARBA" id="ARBA00022786"/>
    </source>
</evidence>
<comment type="catalytic activity">
    <reaction evidence="1">
        <text>S-ubiquitinyl-[E2 ubiquitin-conjugating enzyme]-L-cysteine + [acceptor protein]-L-lysine = [E2 ubiquitin-conjugating enzyme]-L-cysteine + N(6)-ubiquitinyl-[acceptor protein]-L-lysine.</text>
        <dbReference type="EC" id="2.3.2.27"/>
    </reaction>
</comment>
<feature type="repeat" description="ANK" evidence="10">
    <location>
        <begin position="547"/>
        <end position="579"/>
    </location>
</feature>
<feature type="region of interest" description="Disordered" evidence="11">
    <location>
        <begin position="238"/>
        <end position="286"/>
    </location>
</feature>
<dbReference type="InterPro" id="IPR036770">
    <property type="entry name" value="Ankyrin_rpt-contain_sf"/>
</dbReference>
<dbReference type="GO" id="GO:0016567">
    <property type="term" value="P:protein ubiquitination"/>
    <property type="evidence" value="ECO:0007669"/>
    <property type="project" value="InterPro"/>
</dbReference>
<dbReference type="SUPFAM" id="SSF57850">
    <property type="entry name" value="RING/U-box"/>
    <property type="match status" value="1"/>
</dbReference>
<gene>
    <name evidence="13" type="ORF">V1264_007009</name>
</gene>
<evidence type="ECO:0000256" key="4">
    <source>
        <dbReference type="ARBA" id="ARBA00022679"/>
    </source>
</evidence>
<dbReference type="Pfam" id="PF12796">
    <property type="entry name" value="Ank_2"/>
    <property type="match status" value="2"/>
</dbReference>
<keyword evidence="9" id="KW-0862">Zinc</keyword>
<keyword evidence="10" id="KW-0040">ANK repeat</keyword>
<dbReference type="Gene3D" id="1.25.40.20">
    <property type="entry name" value="Ankyrin repeat-containing domain"/>
    <property type="match status" value="3"/>
</dbReference>
<evidence type="ECO:0000256" key="7">
    <source>
        <dbReference type="ARBA" id="ARBA00022771"/>
    </source>
</evidence>
<dbReference type="InterPro" id="IPR040847">
    <property type="entry name" value="SH3_15"/>
</dbReference>
<evidence type="ECO:0000256" key="10">
    <source>
        <dbReference type="PROSITE-ProRule" id="PRU00023"/>
    </source>
</evidence>
<dbReference type="PROSITE" id="PS51416">
    <property type="entry name" value="MIB_HERC2"/>
    <property type="match status" value="2"/>
</dbReference>
<feature type="domain" description="MIB/HERC2" evidence="12">
    <location>
        <begin position="138"/>
        <end position="217"/>
    </location>
</feature>
<dbReference type="AlphaFoldDB" id="A0AAN9G434"/>
<dbReference type="SUPFAM" id="SSF159034">
    <property type="entry name" value="Mib/herc2 domain-like"/>
    <property type="match status" value="2"/>
</dbReference>
<dbReference type="PANTHER" id="PTHR24202:SF4">
    <property type="entry name" value="E3 UBIQUITIN-PROTEIN LIGASE MIB2-RELATED"/>
    <property type="match status" value="1"/>
</dbReference>
<dbReference type="InterPro" id="IPR043145">
    <property type="entry name" value="Znf_ZZ_sf"/>
</dbReference>
<dbReference type="Pfam" id="PF00023">
    <property type="entry name" value="Ank"/>
    <property type="match status" value="1"/>
</dbReference>
<evidence type="ECO:0000259" key="12">
    <source>
        <dbReference type="PROSITE" id="PS51416"/>
    </source>
</evidence>
<evidence type="ECO:0000256" key="9">
    <source>
        <dbReference type="ARBA" id="ARBA00022833"/>
    </source>
</evidence>
<feature type="repeat" description="ANK" evidence="10">
    <location>
        <begin position="748"/>
        <end position="799"/>
    </location>
</feature>
<feature type="compositionally biased region" description="Gly residues" evidence="11">
    <location>
        <begin position="831"/>
        <end position="843"/>
    </location>
</feature>
<feature type="repeat" description="ANK" evidence="10">
    <location>
        <begin position="715"/>
        <end position="747"/>
    </location>
</feature>
<proteinExistence type="predicted"/>
<evidence type="ECO:0000313" key="13">
    <source>
        <dbReference type="EMBL" id="KAK7093215.1"/>
    </source>
</evidence>
<keyword evidence="5" id="KW-0479">Metal-binding</keyword>
<keyword evidence="8" id="KW-0833">Ubl conjugation pathway</keyword>
<evidence type="ECO:0000256" key="2">
    <source>
        <dbReference type="ARBA" id="ARBA00004906"/>
    </source>
</evidence>
<dbReference type="SMART" id="SM00248">
    <property type="entry name" value="ANK"/>
    <property type="match status" value="9"/>
</dbReference>
<dbReference type="PROSITE" id="PS50088">
    <property type="entry name" value="ANK_REPEAT"/>
    <property type="match status" value="5"/>
</dbReference>
<organism evidence="13 14">
    <name type="scientific">Littorina saxatilis</name>
    <dbReference type="NCBI Taxonomy" id="31220"/>
    <lineage>
        <taxon>Eukaryota</taxon>
        <taxon>Metazoa</taxon>
        <taxon>Spiralia</taxon>
        <taxon>Lophotrochozoa</taxon>
        <taxon>Mollusca</taxon>
        <taxon>Gastropoda</taxon>
        <taxon>Caenogastropoda</taxon>
        <taxon>Littorinimorpha</taxon>
        <taxon>Littorinoidea</taxon>
        <taxon>Littorinidae</taxon>
        <taxon>Littorina</taxon>
    </lineage>
</organism>
<dbReference type="Pfam" id="PF18346">
    <property type="entry name" value="SH3_15"/>
    <property type="match status" value="2"/>
</dbReference>
<evidence type="ECO:0000256" key="1">
    <source>
        <dbReference type="ARBA" id="ARBA00000900"/>
    </source>
</evidence>
<dbReference type="EC" id="2.3.2.27" evidence="3"/>
<dbReference type="Gene3D" id="2.30.30.40">
    <property type="entry name" value="SH3 Domains"/>
    <property type="match status" value="2"/>
</dbReference>
<keyword evidence="6" id="KW-0677">Repeat</keyword>
<reference evidence="13 14" key="1">
    <citation type="submission" date="2024-02" db="EMBL/GenBank/DDBJ databases">
        <title>Chromosome-scale genome assembly of the rough periwinkle Littorina saxatilis.</title>
        <authorList>
            <person name="De Jode A."/>
            <person name="Faria R."/>
            <person name="Formenti G."/>
            <person name="Sims Y."/>
            <person name="Smith T.P."/>
            <person name="Tracey A."/>
            <person name="Wood J.M.D."/>
            <person name="Zagrodzka Z.B."/>
            <person name="Johannesson K."/>
            <person name="Butlin R.K."/>
            <person name="Leder E.H."/>
        </authorList>
    </citation>
    <scope>NUCLEOTIDE SEQUENCE [LARGE SCALE GENOMIC DNA]</scope>
    <source>
        <strain evidence="13">Snail1</strain>
        <tissue evidence="13">Muscle</tissue>
    </source>
</reference>
<feature type="domain" description="MIB/HERC2" evidence="12">
    <location>
        <begin position="1"/>
        <end position="67"/>
    </location>
</feature>
<evidence type="ECO:0000256" key="11">
    <source>
        <dbReference type="SAM" id="MobiDB-lite"/>
    </source>
</evidence>